<sequence length="300" mass="29264">MTTAGDVLELVRAPAALTVLGDTIAGGHSGGARFAPRQWLLPLASVFLYSGGMALNDYADRDLDSVERPERPIPSGRVPARRALGIASACMAVGVGLAAAGGGRRSLAVAAPLVGAIVLYNTVAKSTAAGPVSMAACRGLDVLMGGGGARRALPAAATVALHTAGVTATSRGEVHGGSVGTARAGIAITGAAAVAALAGAGAPRRRARAGGRAHGVVSVLAAVAGAAAYLATTLPAQLKTLDDPSAANVRTATRAGIGAMVPLQATLTARAGALGPAALLGGVDAARRALSARRSRGDVT</sequence>
<feature type="transmembrane region" description="Helical" evidence="5">
    <location>
        <begin position="80"/>
        <end position="100"/>
    </location>
</feature>
<dbReference type="InterPro" id="IPR044878">
    <property type="entry name" value="UbiA_sf"/>
</dbReference>
<dbReference type="PANTHER" id="PTHR42723:SF1">
    <property type="entry name" value="CHLOROPHYLL SYNTHASE, CHLOROPLASTIC"/>
    <property type="match status" value="1"/>
</dbReference>
<accession>A0ABN2LUC4</accession>
<evidence type="ECO:0000256" key="5">
    <source>
        <dbReference type="SAM" id="Phobius"/>
    </source>
</evidence>
<dbReference type="NCBIfam" id="NF045897">
    <property type="entry name" value="SCO3242_trans"/>
    <property type="match status" value="1"/>
</dbReference>
<feature type="transmembrane region" description="Helical" evidence="5">
    <location>
        <begin position="106"/>
        <end position="124"/>
    </location>
</feature>
<dbReference type="Pfam" id="PF01040">
    <property type="entry name" value="UbiA"/>
    <property type="match status" value="1"/>
</dbReference>
<organism evidence="6 7">
    <name type="scientific">Agromyces neolithicus</name>
    <dbReference type="NCBI Taxonomy" id="269420"/>
    <lineage>
        <taxon>Bacteria</taxon>
        <taxon>Bacillati</taxon>
        <taxon>Actinomycetota</taxon>
        <taxon>Actinomycetes</taxon>
        <taxon>Micrococcales</taxon>
        <taxon>Microbacteriaceae</taxon>
        <taxon>Agromyces</taxon>
    </lineage>
</organism>
<dbReference type="InterPro" id="IPR050475">
    <property type="entry name" value="Prenyltransferase_related"/>
</dbReference>
<feature type="transmembrane region" description="Helical" evidence="5">
    <location>
        <begin position="213"/>
        <end position="231"/>
    </location>
</feature>
<reference evidence="6 7" key="1">
    <citation type="journal article" date="2019" name="Int. J. Syst. Evol. Microbiol.">
        <title>The Global Catalogue of Microorganisms (GCM) 10K type strain sequencing project: providing services to taxonomists for standard genome sequencing and annotation.</title>
        <authorList>
            <consortium name="The Broad Institute Genomics Platform"/>
            <consortium name="The Broad Institute Genome Sequencing Center for Infectious Disease"/>
            <person name="Wu L."/>
            <person name="Ma J."/>
        </authorList>
    </citation>
    <scope>NUCLEOTIDE SEQUENCE [LARGE SCALE GENOMIC DNA]</scope>
    <source>
        <strain evidence="6 7">JCM 14322</strain>
    </source>
</reference>
<protein>
    <submittedName>
        <fullName evidence="6">UbiA family prenyltransferase</fullName>
    </submittedName>
</protein>
<dbReference type="InterPro" id="IPR000537">
    <property type="entry name" value="UbiA_prenyltransferase"/>
</dbReference>
<evidence type="ECO:0000313" key="7">
    <source>
        <dbReference type="Proteomes" id="UP001500002"/>
    </source>
</evidence>
<dbReference type="RefSeq" id="WP_344292885.1">
    <property type="nucleotide sequence ID" value="NZ_BAAANJ010000001.1"/>
</dbReference>
<dbReference type="Proteomes" id="UP001500002">
    <property type="component" value="Unassembled WGS sequence"/>
</dbReference>
<gene>
    <name evidence="6" type="ORF">GCM10009749_04060</name>
</gene>
<name>A0ABN2LUC4_9MICO</name>
<comment type="caution">
    <text evidence="6">The sequence shown here is derived from an EMBL/GenBank/DDBJ whole genome shotgun (WGS) entry which is preliminary data.</text>
</comment>
<evidence type="ECO:0000256" key="1">
    <source>
        <dbReference type="ARBA" id="ARBA00004141"/>
    </source>
</evidence>
<keyword evidence="2 5" id="KW-0812">Transmembrane</keyword>
<dbReference type="PANTHER" id="PTHR42723">
    <property type="entry name" value="CHLOROPHYLL SYNTHASE"/>
    <property type="match status" value="1"/>
</dbReference>
<keyword evidence="7" id="KW-1185">Reference proteome</keyword>
<evidence type="ECO:0000256" key="4">
    <source>
        <dbReference type="ARBA" id="ARBA00023136"/>
    </source>
</evidence>
<evidence type="ECO:0000313" key="6">
    <source>
        <dbReference type="EMBL" id="GAA1799438.1"/>
    </source>
</evidence>
<keyword evidence="3 5" id="KW-1133">Transmembrane helix</keyword>
<evidence type="ECO:0000256" key="3">
    <source>
        <dbReference type="ARBA" id="ARBA00022989"/>
    </source>
</evidence>
<dbReference type="CDD" id="cd13964">
    <property type="entry name" value="PT_UbiA_1"/>
    <property type="match status" value="1"/>
</dbReference>
<dbReference type="Gene3D" id="1.10.357.140">
    <property type="entry name" value="UbiA prenyltransferase"/>
    <property type="match status" value="1"/>
</dbReference>
<proteinExistence type="predicted"/>
<evidence type="ECO:0000256" key="2">
    <source>
        <dbReference type="ARBA" id="ARBA00022692"/>
    </source>
</evidence>
<dbReference type="EMBL" id="BAAANJ010000001">
    <property type="protein sequence ID" value="GAA1799438.1"/>
    <property type="molecule type" value="Genomic_DNA"/>
</dbReference>
<keyword evidence="4 5" id="KW-0472">Membrane</keyword>
<comment type="subcellular location">
    <subcellularLocation>
        <location evidence="1">Membrane</location>
        <topology evidence="1">Multi-pass membrane protein</topology>
    </subcellularLocation>
</comment>